<dbReference type="NCBIfam" id="NF045878">
    <property type="entry name" value="Mbov_0186_LP"/>
    <property type="match status" value="1"/>
</dbReference>
<reference evidence="2" key="1">
    <citation type="journal article" date="2010" name="BMC Genomics">
        <title>Comparative genomic and proteomic analyses of two Mycoplasma agalactiae strains: clues to the macro- and micro-events that are shaping mycoplasma diversity.</title>
        <authorList>
            <person name="Nouvel L.X."/>
            <person name="Sirand-Pugnet P."/>
            <person name="Marenda M.S."/>
            <person name="Sagne E."/>
            <person name="Barbe V."/>
            <person name="Mangenot S."/>
            <person name="Schenowitz C."/>
            <person name="Jacob D."/>
            <person name="Barre A."/>
            <person name="Claverol S."/>
            <person name="Blanchard A."/>
            <person name="Citti C."/>
        </authorList>
    </citation>
    <scope>NUCLEOTIDE SEQUENCE [LARGE SCALE GENOMIC DNA]</scope>
    <source>
        <strain evidence="2">5632</strain>
    </source>
</reference>
<accession>D3VPK0</accession>
<proteinExistence type="predicted"/>
<evidence type="ECO:0008006" key="3">
    <source>
        <dbReference type="Google" id="ProtNLM"/>
    </source>
</evidence>
<dbReference type="Proteomes" id="UP000006902">
    <property type="component" value="Chromosome"/>
</dbReference>
<evidence type="ECO:0000313" key="1">
    <source>
        <dbReference type="EMBL" id="CBH40394.1"/>
    </source>
</evidence>
<gene>
    <name evidence="1" type="ordered locus">MAGa1630</name>
</gene>
<dbReference type="OrthoDB" id="400743at2"/>
<evidence type="ECO:0000313" key="2">
    <source>
        <dbReference type="Proteomes" id="UP000006902"/>
    </source>
</evidence>
<sequence length="469" mass="54735">MVRKFYKSVLKKGQIMGASPVFIGSSIAISTTFLAASCGEYQQTFFEREYNKFFDFDLYEKRIRKSLKSTEPVSKMCFELEWFKDNPIFHEKLTQNFHNFVRLINSFSYSPNQEYPEIENEYIGYLVYTVKNYSSFYSNSVGRSKIVKQYEPKTTLSDLPTGNFVNFSGMKYLNQISKNFDLKNKDKIKLSNLRNLSLKISDDIYKNLLKLESHYNRYFRNFSINNLIAPDSDASHKFTNSKVDDYVGNFEYIKNIANLLPAINNQSIINNYRKFGIFDVKRETLLINSNKINALTFKFNKLYSANDITVTASYNRSESRDLMNYIKIDLSYRPDLMSFKEFLNFKKKTKFSKTNLQKEQIVSGYIDLDKLIGNYITIAPDKFNVLEINTQGFGSQVSSWKENVDSGYYGNNIHSKSEKNIYLDYINFLKIDPSTNNTNLLITPDSWNVNEIPKDDWEKLLPVINESIS</sequence>
<dbReference type="eggNOG" id="ENOG5030N8K">
    <property type="taxonomic scope" value="Bacteria"/>
</dbReference>
<organism evidence="1 2">
    <name type="scientific">Mycoplasmopsis agalactiae</name>
    <name type="common">Mycoplasma agalactiae</name>
    <dbReference type="NCBI Taxonomy" id="2110"/>
    <lineage>
        <taxon>Bacteria</taxon>
        <taxon>Bacillati</taxon>
        <taxon>Mycoplasmatota</taxon>
        <taxon>Mycoplasmoidales</taxon>
        <taxon>Metamycoplasmataceae</taxon>
        <taxon>Mycoplasmopsis</taxon>
    </lineage>
</organism>
<dbReference type="EMBL" id="FP671138">
    <property type="protein sequence ID" value="CBH40394.1"/>
    <property type="molecule type" value="Genomic_DNA"/>
</dbReference>
<dbReference type="RefSeq" id="WP_013021821.1">
    <property type="nucleotide sequence ID" value="NC_013948.1"/>
</dbReference>
<dbReference type="AlphaFoldDB" id="D3VPK0"/>
<name>D3VPK0_MYCAA</name>
<protein>
    <recommendedName>
        <fullName evidence="3">Lipoprotein</fullName>
    </recommendedName>
</protein>
<dbReference type="KEGG" id="mal:MAGa1630"/>